<dbReference type="GO" id="GO:0046872">
    <property type="term" value="F:metal ion binding"/>
    <property type="evidence" value="ECO:0007669"/>
    <property type="project" value="UniProtKB-KW"/>
</dbReference>
<keyword evidence="6" id="KW-0560">Oxidoreductase</keyword>
<keyword evidence="2" id="KW-0479">Metal-binding</keyword>
<keyword evidence="1" id="KW-0949">S-adenosyl-L-methionine</keyword>
<accession>A0A645AJM5</accession>
<keyword evidence="4" id="KW-0411">Iron-sulfur</keyword>
<dbReference type="GO" id="GO:0016491">
    <property type="term" value="F:oxidoreductase activity"/>
    <property type="evidence" value="ECO:0007669"/>
    <property type="project" value="UniProtKB-KW"/>
</dbReference>
<dbReference type="PANTHER" id="PTHR13932">
    <property type="entry name" value="COPROPORPHYRINIGEN III OXIDASE"/>
    <property type="match status" value="1"/>
</dbReference>
<dbReference type="InterPro" id="IPR034505">
    <property type="entry name" value="Coproporphyrinogen-III_oxidase"/>
</dbReference>
<protein>
    <submittedName>
        <fullName evidence="6">Oxygen-independent coproporphyrinogen-III oxidase-like protein HemZ</fullName>
        <ecNumber evidence="6">1.3.99.-</ecNumber>
    </submittedName>
</protein>
<proteinExistence type="predicted"/>
<dbReference type="InterPro" id="IPR006638">
    <property type="entry name" value="Elp3/MiaA/NifB-like_rSAM"/>
</dbReference>
<dbReference type="SMART" id="SM00729">
    <property type="entry name" value="Elp3"/>
    <property type="match status" value="1"/>
</dbReference>
<evidence type="ECO:0000256" key="3">
    <source>
        <dbReference type="ARBA" id="ARBA00023004"/>
    </source>
</evidence>
<reference evidence="6" key="1">
    <citation type="submission" date="2019-08" db="EMBL/GenBank/DDBJ databases">
        <authorList>
            <person name="Kucharzyk K."/>
            <person name="Murdoch R.W."/>
            <person name="Higgins S."/>
            <person name="Loffler F."/>
        </authorList>
    </citation>
    <scope>NUCLEOTIDE SEQUENCE</scope>
</reference>
<keyword evidence="3" id="KW-0408">Iron</keyword>
<dbReference type="SUPFAM" id="SSF102114">
    <property type="entry name" value="Radical SAM enzymes"/>
    <property type="match status" value="1"/>
</dbReference>
<evidence type="ECO:0000256" key="2">
    <source>
        <dbReference type="ARBA" id="ARBA00022723"/>
    </source>
</evidence>
<evidence type="ECO:0000256" key="1">
    <source>
        <dbReference type="ARBA" id="ARBA00022691"/>
    </source>
</evidence>
<dbReference type="NCBIfam" id="TIGR03994">
    <property type="entry name" value="rSAM_HemZ"/>
    <property type="match status" value="1"/>
</dbReference>
<dbReference type="SFLD" id="SFLDG01065">
    <property type="entry name" value="anaerobic_coproporphyrinogen-I"/>
    <property type="match status" value="1"/>
</dbReference>
<dbReference type="Pfam" id="PF04055">
    <property type="entry name" value="Radical_SAM"/>
    <property type="match status" value="1"/>
</dbReference>
<dbReference type="InterPro" id="IPR013785">
    <property type="entry name" value="Aldolase_TIM"/>
</dbReference>
<dbReference type="Gene3D" id="3.20.20.70">
    <property type="entry name" value="Aldolase class I"/>
    <property type="match status" value="1"/>
</dbReference>
<evidence type="ECO:0000313" key="6">
    <source>
        <dbReference type="EMBL" id="MPM53359.1"/>
    </source>
</evidence>
<dbReference type="InterPro" id="IPR007197">
    <property type="entry name" value="rSAM"/>
</dbReference>
<dbReference type="PROSITE" id="PS51918">
    <property type="entry name" value="RADICAL_SAM"/>
    <property type="match status" value="1"/>
</dbReference>
<dbReference type="EMBL" id="VSSQ01014299">
    <property type="protein sequence ID" value="MPM53359.1"/>
    <property type="molecule type" value="Genomic_DNA"/>
</dbReference>
<dbReference type="InterPro" id="IPR023995">
    <property type="entry name" value="HemZ"/>
</dbReference>
<organism evidence="6">
    <name type="scientific">bioreactor metagenome</name>
    <dbReference type="NCBI Taxonomy" id="1076179"/>
    <lineage>
        <taxon>unclassified sequences</taxon>
        <taxon>metagenomes</taxon>
        <taxon>ecological metagenomes</taxon>
    </lineage>
</organism>
<evidence type="ECO:0000256" key="4">
    <source>
        <dbReference type="ARBA" id="ARBA00023014"/>
    </source>
</evidence>
<gene>
    <name evidence="6" type="primary">hemZ_6</name>
    <name evidence="6" type="ORF">SDC9_100126</name>
</gene>
<dbReference type="SFLD" id="SFLDF00310">
    <property type="entry name" value="oxygen-independent_coproporphy"/>
    <property type="match status" value="1"/>
</dbReference>
<dbReference type="InterPro" id="IPR058240">
    <property type="entry name" value="rSAM_sf"/>
</dbReference>
<sequence>MIAIRTNRTEYRNDIAEEIRLFLGLAEITLYEEINPADAELVFTLMLEKYGRRYQLSADAGDYVETDAFELPDQADALTTKKLEKRALKLACYRLLKRLYPRIATPWGSLTGIRPTKLYRELMLEGGESHARTMFRDTFDVSEEKTALAARICGVQEPMIRSVMPREIDLYVGIPFCRTKCLYCSFPSEVMGRNDRLPRYLDALKSDIAAGAALVRENDFRVRSFYMGGGTPTVLSAAQLEDLLGFTLKQYGTFGMESTVEAGRPDTIDREKLLVLKGLGVSRISINPQTMSDETLRRVGRSHTAADIVQVYRLAREIGFDSINMDLIAGLPGEITEDMQRSCDAIADLRPDNLTVHSLAIKRSSLLKKELDEYPLASAEQAEEMTRIGARCAERMGMQPYYMYRQKYMSGNLENVGYALPGKECVYNIDMMEETASILSHGAGTMTKRVFGGENRIERLPSPKDVPTYLEKLERLADDKRAFFTEKETQKNALRGGGND</sequence>
<evidence type="ECO:0000259" key="5">
    <source>
        <dbReference type="PROSITE" id="PS51918"/>
    </source>
</evidence>
<comment type="caution">
    <text evidence="6">The sequence shown here is derived from an EMBL/GenBank/DDBJ whole genome shotgun (WGS) entry which is preliminary data.</text>
</comment>
<feature type="domain" description="Radical SAM core" evidence="5">
    <location>
        <begin position="162"/>
        <end position="399"/>
    </location>
</feature>
<dbReference type="GO" id="GO:0051539">
    <property type="term" value="F:4 iron, 4 sulfur cluster binding"/>
    <property type="evidence" value="ECO:0007669"/>
    <property type="project" value="TreeGrafter"/>
</dbReference>
<dbReference type="GO" id="GO:0005737">
    <property type="term" value="C:cytoplasm"/>
    <property type="evidence" value="ECO:0007669"/>
    <property type="project" value="TreeGrafter"/>
</dbReference>
<name>A0A645AJM5_9ZZZZ</name>
<dbReference type="SFLD" id="SFLDG01082">
    <property type="entry name" value="B12-binding_domain_containing"/>
    <property type="match status" value="1"/>
</dbReference>
<dbReference type="GO" id="GO:0006779">
    <property type="term" value="P:porphyrin-containing compound biosynthetic process"/>
    <property type="evidence" value="ECO:0007669"/>
    <property type="project" value="TreeGrafter"/>
</dbReference>
<dbReference type="PANTHER" id="PTHR13932:SF1">
    <property type="entry name" value="OXYGEN-INDEPENDENT COPROPORPHYRINOGEN-III OXIDASE-LIKE PROTEIN HEMZ"/>
    <property type="match status" value="1"/>
</dbReference>
<dbReference type="EC" id="1.3.99.-" evidence="6"/>
<dbReference type="SFLD" id="SFLDS00029">
    <property type="entry name" value="Radical_SAM"/>
    <property type="match status" value="1"/>
</dbReference>
<dbReference type="CDD" id="cd01335">
    <property type="entry name" value="Radical_SAM"/>
    <property type="match status" value="1"/>
</dbReference>
<dbReference type="AlphaFoldDB" id="A0A645AJM5"/>